<dbReference type="GO" id="GO:0016491">
    <property type="term" value="F:oxidoreductase activity"/>
    <property type="evidence" value="ECO:0007669"/>
    <property type="project" value="UniProtKB-KW"/>
</dbReference>
<dbReference type="Pfam" id="PF00106">
    <property type="entry name" value="adh_short"/>
    <property type="match status" value="1"/>
</dbReference>
<organism evidence="3 4">
    <name type="scientific">Anaplasma platys</name>
    <dbReference type="NCBI Taxonomy" id="949"/>
    <lineage>
        <taxon>Bacteria</taxon>
        <taxon>Pseudomonadati</taxon>
        <taxon>Pseudomonadota</taxon>
        <taxon>Alphaproteobacteria</taxon>
        <taxon>Rickettsiales</taxon>
        <taxon>Anaplasmataceae</taxon>
        <taxon>Anaplasma</taxon>
    </lineage>
</organism>
<proteinExistence type="inferred from homology"/>
<dbReference type="KEGG" id="aplt:ANPL_00445"/>
<accession>A0A858PXA5</accession>
<dbReference type="Proteomes" id="UP000500930">
    <property type="component" value="Chromosome"/>
</dbReference>
<dbReference type="PANTHER" id="PTHR43639:SF1">
    <property type="entry name" value="SHORT-CHAIN DEHYDROGENASE_REDUCTASE FAMILY PROTEIN"/>
    <property type="match status" value="1"/>
</dbReference>
<dbReference type="EMBL" id="CP046391">
    <property type="protein sequence ID" value="QJC27210.1"/>
    <property type="molecule type" value="Genomic_DNA"/>
</dbReference>
<sequence length="230" mass="25927">MKNAALITGSARRIGRALAIFLASKHECDIVAHYHSSHDDALSLQDIVQKSYRRKCVLVQADLGNFASLKKIMKQSFTAMPHLNILINNASVFYEDSLEKCSLKCFTENHNIHVRAPVFLTQYFARMCKQGKVINVVDANVKRTSTSYFSYLLSKKSLVDFTALTASEFDPRHLCITAVCPTKIPAHEIDGIQSVENLTDKPQLKNFLDIVDHIMDFNQLSSGKILFMDK</sequence>
<dbReference type="RefSeq" id="WP_169192866.1">
    <property type="nucleotide sequence ID" value="NZ_CP046391.1"/>
</dbReference>
<dbReference type="Gene3D" id="3.40.50.720">
    <property type="entry name" value="NAD(P)-binding Rossmann-like Domain"/>
    <property type="match status" value="1"/>
</dbReference>
<dbReference type="PANTHER" id="PTHR43639">
    <property type="entry name" value="OXIDOREDUCTASE, SHORT-CHAIN DEHYDROGENASE/REDUCTASE FAMILY (AFU_ORTHOLOGUE AFUA_5G02870)"/>
    <property type="match status" value="1"/>
</dbReference>
<evidence type="ECO:0000313" key="4">
    <source>
        <dbReference type="Proteomes" id="UP000500930"/>
    </source>
</evidence>
<dbReference type="PRINTS" id="PR00081">
    <property type="entry name" value="GDHRDH"/>
</dbReference>
<comment type="similarity">
    <text evidence="1">Belongs to the short-chain dehydrogenases/reductases (SDR) family.</text>
</comment>
<gene>
    <name evidence="3" type="ORF">ANPL_00445</name>
</gene>
<keyword evidence="2" id="KW-0560">Oxidoreductase</keyword>
<protein>
    <submittedName>
        <fullName evidence="3">SDR family NAD(P)-dependent oxidoreductase</fullName>
    </submittedName>
</protein>
<dbReference type="InterPro" id="IPR002347">
    <property type="entry name" value="SDR_fam"/>
</dbReference>
<dbReference type="InterPro" id="IPR036291">
    <property type="entry name" value="NAD(P)-bd_dom_sf"/>
</dbReference>
<reference evidence="3 4" key="1">
    <citation type="journal article" date="2020" name="Pathogens">
        <title>First Whole Genome Sequence of Anaplasma platys, an Obligate Intracellular Rickettsial Pathogen of Dogs.</title>
        <authorList>
            <person name="Llanes A."/>
            <person name="Rajeev S."/>
        </authorList>
    </citation>
    <scope>NUCLEOTIDE SEQUENCE [LARGE SCALE GENOMIC DNA]</scope>
    <source>
        <strain evidence="3 4">S3</strain>
    </source>
</reference>
<evidence type="ECO:0000256" key="2">
    <source>
        <dbReference type="ARBA" id="ARBA00023002"/>
    </source>
</evidence>
<dbReference type="SUPFAM" id="SSF51735">
    <property type="entry name" value="NAD(P)-binding Rossmann-fold domains"/>
    <property type="match status" value="1"/>
</dbReference>
<keyword evidence="4" id="KW-1185">Reference proteome</keyword>
<name>A0A858PXA5_9RICK</name>
<evidence type="ECO:0000256" key="1">
    <source>
        <dbReference type="ARBA" id="ARBA00006484"/>
    </source>
</evidence>
<evidence type="ECO:0000313" key="3">
    <source>
        <dbReference type="EMBL" id="QJC27210.1"/>
    </source>
</evidence>
<dbReference type="AlphaFoldDB" id="A0A858PXA5"/>